<dbReference type="AlphaFoldDB" id="A0A3B1C6E9"/>
<dbReference type="PANTHER" id="PTHR47514">
    <property type="entry name" value="TRANSKETOLASE N-TERMINAL SECTION-RELATED"/>
    <property type="match status" value="1"/>
</dbReference>
<protein>
    <submittedName>
        <fullName evidence="2">Transketolase, N-terminal section</fullName>
        <ecNumber evidence="2">2.2.1.1</ecNumber>
    </submittedName>
</protein>
<feature type="domain" description="Transketolase N-terminal" evidence="1">
    <location>
        <begin position="15"/>
        <end position="270"/>
    </location>
</feature>
<keyword evidence="2" id="KW-0808">Transferase</keyword>
<organism evidence="2">
    <name type="scientific">hydrothermal vent metagenome</name>
    <dbReference type="NCBI Taxonomy" id="652676"/>
    <lineage>
        <taxon>unclassified sequences</taxon>
        <taxon>metagenomes</taxon>
        <taxon>ecological metagenomes</taxon>
    </lineage>
</organism>
<dbReference type="PANTHER" id="PTHR47514:SF2">
    <property type="entry name" value="TRANSKETOLASE"/>
    <property type="match status" value="1"/>
</dbReference>
<accession>A0A3B1C6E9</accession>
<sequence>MKQKKSTVILDKRSKELRIIILKTLAAAGRGHLGPAFSIVEIVRALYDHVLRFDPADPHWPERDRFILSKGHGCVALYVTLVDKGFFSEDHLWSLCKVDGLLAGHPEHSIPGIEASTGALGHGLSIGVGMALHAMIKQTGRKVFVLMGDGEINEGSVWEAAMSASKHKLENLNAIIDYNKSQAYGSTYEVLDLEPLADKWRAFGFSVQEVDGHDMAALRNVLTNAPTARGKPTALICHTIKGKGIPLAENNQNWHHKSKIGEKEIATLVEALEG</sequence>
<dbReference type="InterPro" id="IPR029061">
    <property type="entry name" value="THDP-binding"/>
</dbReference>
<dbReference type="Gene3D" id="3.40.50.970">
    <property type="match status" value="1"/>
</dbReference>
<evidence type="ECO:0000313" key="2">
    <source>
        <dbReference type="EMBL" id="VAX26096.1"/>
    </source>
</evidence>
<dbReference type="CDD" id="cd02012">
    <property type="entry name" value="TPP_TK"/>
    <property type="match status" value="1"/>
</dbReference>
<evidence type="ECO:0000259" key="1">
    <source>
        <dbReference type="Pfam" id="PF00456"/>
    </source>
</evidence>
<gene>
    <name evidence="2" type="ORF">MNBD_NITROSPINAE02-638</name>
</gene>
<dbReference type="SUPFAM" id="SSF52518">
    <property type="entry name" value="Thiamin diphosphate-binding fold (THDP-binding)"/>
    <property type="match status" value="1"/>
</dbReference>
<dbReference type="EMBL" id="UOGE01000116">
    <property type="protein sequence ID" value="VAX26096.1"/>
    <property type="molecule type" value="Genomic_DNA"/>
</dbReference>
<name>A0A3B1C6E9_9ZZZZ</name>
<dbReference type="Pfam" id="PF00456">
    <property type="entry name" value="Transketolase_N"/>
    <property type="match status" value="1"/>
</dbReference>
<dbReference type="GO" id="GO:0004802">
    <property type="term" value="F:transketolase activity"/>
    <property type="evidence" value="ECO:0007669"/>
    <property type="project" value="UniProtKB-EC"/>
</dbReference>
<proteinExistence type="predicted"/>
<dbReference type="InterPro" id="IPR005474">
    <property type="entry name" value="Transketolase_N"/>
</dbReference>
<reference evidence="2" key="1">
    <citation type="submission" date="2018-06" db="EMBL/GenBank/DDBJ databases">
        <authorList>
            <person name="Zhirakovskaya E."/>
        </authorList>
    </citation>
    <scope>NUCLEOTIDE SEQUENCE</scope>
</reference>
<dbReference type="EC" id="2.2.1.1" evidence="2"/>